<reference evidence="2" key="1">
    <citation type="submission" date="2024-05" db="EMBL/GenBank/DDBJ databases">
        <title>Herbiconiux sp. A18JL235.</title>
        <authorList>
            <person name="Zhang G."/>
        </authorList>
    </citation>
    <scope>NUCLEOTIDE SEQUENCE</scope>
    <source>
        <strain evidence="2">A18JL235</strain>
    </source>
</reference>
<name>A0AB39BFM4_9MICO</name>
<dbReference type="Pfam" id="PF06224">
    <property type="entry name" value="AlkZ-like"/>
    <property type="match status" value="1"/>
</dbReference>
<dbReference type="AlphaFoldDB" id="A0AB39BFM4"/>
<dbReference type="InterPro" id="IPR009351">
    <property type="entry name" value="AlkZ-like"/>
</dbReference>
<gene>
    <name evidence="2" type="ORF">ABFY20_17115</name>
</gene>
<proteinExistence type="predicted"/>
<protein>
    <submittedName>
        <fullName evidence="2">Crosslink repair DNA glycosylase YcaQ family protein</fullName>
    </submittedName>
</protein>
<evidence type="ECO:0000313" key="2">
    <source>
        <dbReference type="EMBL" id="XDI05028.1"/>
    </source>
</evidence>
<organism evidence="2">
    <name type="scientific">Herbiconiux sp. A18JL235</name>
    <dbReference type="NCBI Taxonomy" id="3152363"/>
    <lineage>
        <taxon>Bacteria</taxon>
        <taxon>Bacillati</taxon>
        <taxon>Actinomycetota</taxon>
        <taxon>Actinomycetes</taxon>
        <taxon>Micrococcales</taxon>
        <taxon>Microbacteriaceae</taxon>
        <taxon>Herbiconiux</taxon>
    </lineage>
</organism>
<dbReference type="PANTHER" id="PTHR38479">
    <property type="entry name" value="LMO0824 PROTEIN"/>
    <property type="match status" value="1"/>
</dbReference>
<dbReference type="RefSeq" id="WP_368497407.1">
    <property type="nucleotide sequence ID" value="NZ_CP162511.1"/>
</dbReference>
<feature type="compositionally biased region" description="Pro residues" evidence="1">
    <location>
        <begin position="387"/>
        <end position="406"/>
    </location>
</feature>
<evidence type="ECO:0000256" key="1">
    <source>
        <dbReference type="SAM" id="MobiDB-lite"/>
    </source>
</evidence>
<dbReference type="PANTHER" id="PTHR38479:SF2">
    <property type="entry name" value="WINGED HELIX DNA-BINDING DOMAIN-CONTAINING PROTEIN"/>
    <property type="match status" value="1"/>
</dbReference>
<feature type="region of interest" description="Disordered" evidence="1">
    <location>
        <begin position="381"/>
        <end position="406"/>
    </location>
</feature>
<dbReference type="EMBL" id="CP162511">
    <property type="protein sequence ID" value="XDI05028.1"/>
    <property type="molecule type" value="Genomic_DNA"/>
</dbReference>
<sequence>MAAVGGLPAQTARGARELLARRLAAQWVEPARPASTCSGIVDVVQHLLALQAQDFAQSCWALGARTPGSTVADVDAAYDSGAIVRSWPLRGTLHVTTPDDLRLMLALTATKTVRGMGARHRQLELDADTFARARDIARVELAGGAAASREEFLAQLAAGGVDVAGQRGMHLIWWLAHDGLVCWGPRRGTQQALVLLDEWAPPARELDLEHDGARARALGELLLRYAVGRGAVTVDDFCWWSKLTKGEASAGLAAARDRLVELEIDGQRVFAPLDSAAPPPPPAGQHALPGFDEYLLGYRNRSPALPERFAERIVPGGNGIFLPLLVSRGSIVGTWSRRVGARSVSLTMTPFTSLSAAVARGLGRDLRRYAAFLGLPASITIAEPEPQAEPTPGPTPEQRPVPEPAP</sequence>
<accession>A0AB39BFM4</accession>